<gene>
    <name evidence="1" type="ORF">NE398_21205</name>
</gene>
<sequence length="75" mass="8893">MNIQSKINKLLQAFRNKGYMLKINTEQFLSEDESRIMTKYILYESHPKKGEVFYSKVKLLIYLAELYKKVGANNE</sequence>
<organism evidence="1 2">
    <name type="scientific">Clostridium tertium</name>
    <dbReference type="NCBI Taxonomy" id="1559"/>
    <lineage>
        <taxon>Bacteria</taxon>
        <taxon>Bacillati</taxon>
        <taxon>Bacillota</taxon>
        <taxon>Clostridia</taxon>
        <taxon>Eubacteriales</taxon>
        <taxon>Clostridiaceae</taxon>
        <taxon>Clostridium</taxon>
    </lineage>
</organism>
<evidence type="ECO:0000313" key="2">
    <source>
        <dbReference type="Proteomes" id="UP001141183"/>
    </source>
</evidence>
<dbReference type="EMBL" id="JAMRYU010000060">
    <property type="protein sequence ID" value="MDC4242641.1"/>
    <property type="molecule type" value="Genomic_DNA"/>
</dbReference>
<protein>
    <submittedName>
        <fullName evidence="1">Uncharacterized protein</fullName>
    </submittedName>
</protein>
<proteinExistence type="predicted"/>
<name>A0A9X3XPK6_9CLOT</name>
<comment type="caution">
    <text evidence="1">The sequence shown here is derived from an EMBL/GenBank/DDBJ whole genome shotgun (WGS) entry which is preliminary data.</text>
</comment>
<dbReference type="RefSeq" id="WP_272470897.1">
    <property type="nucleotide sequence ID" value="NZ_JAMRYU010000060.1"/>
</dbReference>
<reference evidence="1" key="1">
    <citation type="submission" date="2022-05" db="EMBL/GenBank/DDBJ databases">
        <title>Draft genome sequence of Clostridium tertium strain CP3 isolated from Peru.</title>
        <authorList>
            <person name="Hurtado R."/>
            <person name="Lima L."/>
            <person name="Sousa T."/>
            <person name="Jaiswal A.K."/>
            <person name="Tiwari S."/>
            <person name="Maturrano L."/>
            <person name="Brenig B."/>
            <person name="Azevedo V."/>
        </authorList>
    </citation>
    <scope>NUCLEOTIDE SEQUENCE</scope>
    <source>
        <strain evidence="1">CP3</strain>
    </source>
</reference>
<dbReference type="AlphaFoldDB" id="A0A9X3XPK6"/>
<dbReference type="Proteomes" id="UP001141183">
    <property type="component" value="Unassembled WGS sequence"/>
</dbReference>
<accession>A0A9X3XPK6</accession>
<keyword evidence="2" id="KW-1185">Reference proteome</keyword>
<evidence type="ECO:0000313" key="1">
    <source>
        <dbReference type="EMBL" id="MDC4242641.1"/>
    </source>
</evidence>